<dbReference type="PANTHER" id="PTHR45968">
    <property type="entry name" value="OSJNBA0019K04.7 PROTEIN"/>
    <property type="match status" value="1"/>
</dbReference>
<feature type="domain" description="Glucose-methanol-choline oxidoreductase N-terminal" evidence="2">
    <location>
        <begin position="392"/>
        <end position="406"/>
    </location>
</feature>
<name>A0A2P4YZV8_9CRYT</name>
<evidence type="ECO:0000313" key="4">
    <source>
        <dbReference type="Proteomes" id="UP000236928"/>
    </source>
</evidence>
<dbReference type="Gene3D" id="3.50.50.60">
    <property type="entry name" value="FAD/NAD(P)-binding domain"/>
    <property type="match status" value="3"/>
</dbReference>
<dbReference type="SUPFAM" id="SSF51905">
    <property type="entry name" value="FAD/NAD(P)-binding domain"/>
    <property type="match status" value="1"/>
</dbReference>
<dbReference type="Gene3D" id="3.30.410.40">
    <property type="match status" value="3"/>
</dbReference>
<comment type="caution">
    <text evidence="3">The sequence shown here is derived from an EMBL/GenBank/DDBJ whole genome shotgun (WGS) entry which is preliminary data.</text>
</comment>
<organism evidence="3 4">
    <name type="scientific">Cryptosporidium meleagridis</name>
    <dbReference type="NCBI Taxonomy" id="93969"/>
    <lineage>
        <taxon>Eukaryota</taxon>
        <taxon>Sar</taxon>
        <taxon>Alveolata</taxon>
        <taxon>Apicomplexa</taxon>
        <taxon>Conoidasida</taxon>
        <taxon>Coccidia</taxon>
        <taxon>Eucoccidiorida</taxon>
        <taxon>Eimeriorina</taxon>
        <taxon>Cryptosporidiidae</taxon>
        <taxon>Cryptosporidium</taxon>
    </lineage>
</organism>
<dbReference type="GO" id="GO:0050660">
    <property type="term" value="F:flavin adenine dinucleotide binding"/>
    <property type="evidence" value="ECO:0007669"/>
    <property type="project" value="InterPro"/>
</dbReference>
<feature type="compositionally biased region" description="Basic and acidic residues" evidence="1">
    <location>
        <begin position="89"/>
        <end position="101"/>
    </location>
</feature>
<dbReference type="GO" id="GO:0016614">
    <property type="term" value="F:oxidoreductase activity, acting on CH-OH group of donors"/>
    <property type="evidence" value="ECO:0007669"/>
    <property type="project" value="InterPro"/>
</dbReference>
<protein>
    <submittedName>
        <fullName evidence="3">GMC oxidoreductase family protein</fullName>
    </submittedName>
</protein>
<feature type="compositionally biased region" description="Low complexity" evidence="1">
    <location>
        <begin position="102"/>
        <end position="111"/>
    </location>
</feature>
<evidence type="ECO:0000256" key="1">
    <source>
        <dbReference type="SAM" id="MobiDB-lite"/>
    </source>
</evidence>
<dbReference type="PROSITE" id="PS00624">
    <property type="entry name" value="GMC_OXRED_2"/>
    <property type="match status" value="1"/>
</dbReference>
<keyword evidence="4" id="KW-1185">Reference proteome</keyword>
<sequence>MSFFVIFLLKRIILLVIVSIILKSGNTYGIEAYSENGQVPTGMKFDYIIVGAGANGLIIARSLLEKYTRREDEISILIVDKGKEYKENELNDEKQTKDNNKKNNQNNKKLNSSYNPIIDKNDINIYTTEDGYMIFDSNIEGGKTSYGNTPFIPEDVYSGEYYKSLGLNFDSQRLQESFEFVKSVGDIVQPNIRTSWVIALERAFNETGTFHVGDANEEDLAPEDSLFENEITESGYVSSFEIQDKNLEWKTDNEENEYYQDYMITNKDNNLESYNNGGPEYFTSSHYVPYTFLTYGFRRGFERRSATRLLKIDPRLVNHKKLFKILNFHVDKIIFSTTGKNNRENGKFAECIQGARLTTEGYNYSRMKGEVYSKIEKYCIKSGKGKIILSAGALNTPMILQRSGVGSKEDIQISSPGIKNPIIENEYVGKGLRDHPGLSIFGFFRGLNTDHVRIPSSEALFSKRKFGAECKKQEERDDIIKGCESVSISEFEGFTNNISEIFTEQNIGKDCSARIRGVTIRIPNPYSEGEVLWDENNKKPKIRLGLLENINDLLILEAGFRRLVRLFRSINISTLLVPNNNTNKRVNLFGEHMEKKLLSNFVDFGNNNNNYTSTSRAIGTEMNHERCNLSNISLYFGSQNQNYGHIKEKGNDSSVNFYNLEAEKQERGQKEVEEEEEKVANVRKGLEIFDKRGDFSNDQAKSNNGRFNYLKEIHDKLRFQNEGMQSSYHNIMHKFDKSRRDEEKDDETLMEYDASASINNRMDSRYNFFGLRKGEIIINESEDRGKNEEPSLWKSLPFILPKFPSYPEQIREYIKKNVKPGNEFVGTTAIGQVVETDCFRLIGAENIFILDEGVLNKHTSSNPIGTSMILSRYAITKIMYDMC</sequence>
<gene>
    <name evidence="3" type="ORF">CmeUKMEL1_06965</name>
</gene>
<dbReference type="InterPro" id="IPR051871">
    <property type="entry name" value="GMC_Oxidoreductase-Related"/>
</dbReference>
<evidence type="ECO:0000259" key="2">
    <source>
        <dbReference type="PROSITE" id="PS00624"/>
    </source>
</evidence>
<dbReference type="OrthoDB" id="269227at2759"/>
<evidence type="ECO:0000313" key="3">
    <source>
        <dbReference type="EMBL" id="POM83352.1"/>
    </source>
</evidence>
<dbReference type="Pfam" id="PF00732">
    <property type="entry name" value="GMC_oxred_N"/>
    <property type="match status" value="1"/>
</dbReference>
<dbReference type="Proteomes" id="UP000236928">
    <property type="component" value="Unassembled WGS sequence"/>
</dbReference>
<dbReference type="PANTHER" id="PTHR45968:SF3">
    <property type="entry name" value="OS04G0573100 PROTEIN"/>
    <property type="match status" value="1"/>
</dbReference>
<dbReference type="AlphaFoldDB" id="A0A2P4YZV8"/>
<dbReference type="EMBL" id="JIBK01000013">
    <property type="protein sequence ID" value="POM83352.1"/>
    <property type="molecule type" value="Genomic_DNA"/>
</dbReference>
<dbReference type="InterPro" id="IPR036188">
    <property type="entry name" value="FAD/NAD-bd_sf"/>
</dbReference>
<reference evidence="3 4" key="1">
    <citation type="submission" date="2014-04" db="EMBL/GenBank/DDBJ databases">
        <title>Comparative Genomics of Cryptosporidium Species.</title>
        <authorList>
            <person name="Silva J.C."/>
            <person name="Su Q."/>
            <person name="Chalmers R."/>
            <person name="Chibucos M.C."/>
            <person name="Elwin K."/>
            <person name="Godinez A."/>
            <person name="Guo F."/>
            <person name="Huynh K."/>
            <person name="Orvis J."/>
            <person name="Ott S."/>
            <person name="Sadzewicz L."/>
            <person name="Sengamalay N."/>
            <person name="Shetty A."/>
            <person name="Sun M."/>
            <person name="Tallon L."/>
            <person name="Xiao L."/>
            <person name="Zhang H."/>
            <person name="Fraser C.M."/>
            <person name="Zhu G."/>
            <person name="Kissinger J."/>
            <person name="Widmer G."/>
        </authorList>
    </citation>
    <scope>NUCLEOTIDE SEQUENCE [LARGE SCALE GENOMIC DNA]</scope>
    <source>
        <strain evidence="3 4">UKMEL1</strain>
    </source>
</reference>
<feature type="region of interest" description="Disordered" evidence="1">
    <location>
        <begin position="89"/>
        <end position="113"/>
    </location>
</feature>
<proteinExistence type="predicted"/>
<dbReference type="VEuPathDB" id="CryptoDB:CmeUKMEL1_06965"/>
<dbReference type="InterPro" id="IPR000172">
    <property type="entry name" value="GMC_OxRdtase_N"/>
</dbReference>
<accession>A0A2P4YZV8</accession>